<evidence type="ECO:0008006" key="3">
    <source>
        <dbReference type="Google" id="ProtNLM"/>
    </source>
</evidence>
<proteinExistence type="predicted"/>
<dbReference type="OrthoDB" id="9993610at2"/>
<protein>
    <recommendedName>
        <fullName evidence="3">Outer membrane protein beta-barrel domain-containing protein</fullName>
    </recommendedName>
</protein>
<dbReference type="AlphaFoldDB" id="A0A511R265"/>
<organism evidence="1 2">
    <name type="scientific">Meiothermus hypogaeus NBRC 106114</name>
    <dbReference type="NCBI Taxonomy" id="1227553"/>
    <lineage>
        <taxon>Bacteria</taxon>
        <taxon>Thermotogati</taxon>
        <taxon>Deinococcota</taxon>
        <taxon>Deinococci</taxon>
        <taxon>Thermales</taxon>
        <taxon>Thermaceae</taxon>
        <taxon>Meiothermus</taxon>
    </lineage>
</organism>
<sequence length="214" mass="23655">MQRLLISLLFLLMATGLAQNFSLGLKLGSTPLFQAADAVVDLGYSASFAELPDFSFGATLNATSNPLGQGFGLKLKPWVNYFTTLYREAPLAVTTYVYLEATLGLLPSFNFNPFLEPGLGVTYTLAPDLKLYASVYGDLYLLPSVSFYLNSFVEATYTLDNLSLKLGTDQYYLPSFSWDVYARAIYSFVSNANLTAEVGYGGGWYGYLKLNYFF</sequence>
<reference evidence="1 2" key="1">
    <citation type="submission" date="2019-07" db="EMBL/GenBank/DDBJ databases">
        <title>Whole genome shotgun sequence of Meiothermus hypogaeus NBRC 106114.</title>
        <authorList>
            <person name="Hosoyama A."/>
            <person name="Uohara A."/>
            <person name="Ohji S."/>
            <person name="Ichikawa N."/>
        </authorList>
    </citation>
    <scope>NUCLEOTIDE SEQUENCE [LARGE SCALE GENOMIC DNA]</scope>
    <source>
        <strain evidence="1 2">NBRC 106114</strain>
    </source>
</reference>
<dbReference type="Proteomes" id="UP000321197">
    <property type="component" value="Unassembled WGS sequence"/>
</dbReference>
<accession>A0A511R265</accession>
<dbReference type="RefSeq" id="WP_119339745.1">
    <property type="nucleotide sequence ID" value="NZ_BJXL01000057.1"/>
</dbReference>
<comment type="caution">
    <text evidence="1">The sequence shown here is derived from an EMBL/GenBank/DDBJ whole genome shotgun (WGS) entry which is preliminary data.</text>
</comment>
<evidence type="ECO:0000313" key="2">
    <source>
        <dbReference type="Proteomes" id="UP000321197"/>
    </source>
</evidence>
<dbReference type="EMBL" id="BJXL01000057">
    <property type="protein sequence ID" value="GEM83708.1"/>
    <property type="molecule type" value="Genomic_DNA"/>
</dbReference>
<evidence type="ECO:0000313" key="1">
    <source>
        <dbReference type="EMBL" id="GEM83708.1"/>
    </source>
</evidence>
<name>A0A511R265_9DEIN</name>
<gene>
    <name evidence="1" type="ORF">MHY01S_18740</name>
</gene>